<sequence>MKNFLIGIVLLIILLAGATWWSKSLQSEDPGVISRSGLHWHPQLTIYVRGEKQEIPANIGIGMQYASTPTFDQGMRMTAMHTHEPDGTIHFEFPARVTREDTKLKNFFAIWGRNMMSFGSSVTMMVNGEETAELGEYEMKDGDKIELRYE</sequence>
<accession>A0A2H0BDH2</accession>
<reference evidence="1 2" key="1">
    <citation type="submission" date="2017-09" db="EMBL/GenBank/DDBJ databases">
        <title>Depth-based differentiation of microbial function through sediment-hosted aquifers and enrichment of novel symbionts in the deep terrestrial subsurface.</title>
        <authorList>
            <person name="Probst A.J."/>
            <person name="Ladd B."/>
            <person name="Jarett J.K."/>
            <person name="Geller-Mcgrath D.E."/>
            <person name="Sieber C.M."/>
            <person name="Emerson J.B."/>
            <person name="Anantharaman K."/>
            <person name="Thomas B.C."/>
            <person name="Malmstrom R."/>
            <person name="Stieglmeier M."/>
            <person name="Klingl A."/>
            <person name="Woyke T."/>
            <person name="Ryan C.M."/>
            <person name="Banfield J.F."/>
        </authorList>
    </citation>
    <scope>NUCLEOTIDE SEQUENCE [LARGE SCALE GENOMIC DNA]</scope>
    <source>
        <strain evidence="1">CG22_combo_CG10-13_8_21_14_all_42_17</strain>
    </source>
</reference>
<proteinExistence type="predicted"/>
<evidence type="ECO:0000313" key="2">
    <source>
        <dbReference type="Proteomes" id="UP000229794"/>
    </source>
</evidence>
<organism evidence="1 2">
    <name type="scientific">Candidatus Zambryskibacteria bacterium CG22_combo_CG10-13_8_21_14_all_42_17</name>
    <dbReference type="NCBI Taxonomy" id="1975118"/>
    <lineage>
        <taxon>Bacteria</taxon>
        <taxon>Candidatus Zambryskiibacteriota</taxon>
    </lineage>
</organism>
<dbReference type="AlphaFoldDB" id="A0A2H0BDH2"/>
<comment type="caution">
    <text evidence="1">The sequence shown here is derived from an EMBL/GenBank/DDBJ whole genome shotgun (WGS) entry which is preliminary data.</text>
</comment>
<dbReference type="EMBL" id="PCST01000022">
    <property type="protein sequence ID" value="PIP55681.1"/>
    <property type="molecule type" value="Genomic_DNA"/>
</dbReference>
<protein>
    <submittedName>
        <fullName evidence="1">Uncharacterized protein</fullName>
    </submittedName>
</protein>
<dbReference type="Proteomes" id="UP000229794">
    <property type="component" value="Unassembled WGS sequence"/>
</dbReference>
<evidence type="ECO:0000313" key="1">
    <source>
        <dbReference type="EMBL" id="PIP55681.1"/>
    </source>
</evidence>
<name>A0A2H0BDH2_9BACT</name>
<gene>
    <name evidence="1" type="ORF">COX06_01995</name>
</gene>